<keyword evidence="6" id="KW-1185">Reference proteome</keyword>
<dbReference type="Proteomes" id="UP000225277">
    <property type="component" value="Unassembled WGS sequence"/>
</dbReference>
<evidence type="ECO:0000256" key="4">
    <source>
        <dbReference type="SAM" id="Phobius"/>
    </source>
</evidence>
<dbReference type="RefSeq" id="XP_023627395.1">
    <property type="nucleotide sequence ID" value="XM_023771627.1"/>
</dbReference>
<reference evidence="5 6" key="1">
    <citation type="submission" date="2016-03" db="EMBL/GenBank/DDBJ databases">
        <authorList>
            <person name="Ploux O."/>
        </authorList>
    </citation>
    <scope>NUCLEOTIDE SEQUENCE [LARGE SCALE GENOMIC DNA]</scope>
    <source>
        <strain evidence="5 6">URUG2</strain>
    </source>
</reference>
<protein>
    <recommendedName>
        <fullName evidence="7">Methyltransferase domain-containing protein</fullName>
    </recommendedName>
</protein>
<dbReference type="SUPFAM" id="SSF90123">
    <property type="entry name" value="ABC transporter transmembrane region"/>
    <property type="match status" value="1"/>
</dbReference>
<evidence type="ECO:0008006" key="7">
    <source>
        <dbReference type="Google" id="ProtNLM"/>
    </source>
</evidence>
<evidence type="ECO:0000313" key="6">
    <source>
        <dbReference type="Proteomes" id="UP000225277"/>
    </source>
</evidence>
<dbReference type="OrthoDB" id="2101715at2759"/>
<keyword evidence="1 4" id="KW-0812">Transmembrane</keyword>
<feature type="transmembrane region" description="Helical" evidence="4">
    <location>
        <begin position="210"/>
        <end position="228"/>
    </location>
</feature>
<feature type="transmembrane region" description="Helical" evidence="4">
    <location>
        <begin position="187"/>
        <end position="204"/>
    </location>
</feature>
<dbReference type="GO" id="GO:0005524">
    <property type="term" value="F:ATP binding"/>
    <property type="evidence" value="ECO:0007669"/>
    <property type="project" value="InterPro"/>
</dbReference>
<dbReference type="AlphaFoldDB" id="A0A2D3VA40"/>
<organism evidence="5 6">
    <name type="scientific">Ramularia collo-cygni</name>
    <dbReference type="NCBI Taxonomy" id="112498"/>
    <lineage>
        <taxon>Eukaryota</taxon>
        <taxon>Fungi</taxon>
        <taxon>Dikarya</taxon>
        <taxon>Ascomycota</taxon>
        <taxon>Pezizomycotina</taxon>
        <taxon>Dothideomycetes</taxon>
        <taxon>Dothideomycetidae</taxon>
        <taxon>Mycosphaerellales</taxon>
        <taxon>Mycosphaerellaceae</taxon>
        <taxon>Ramularia</taxon>
    </lineage>
</organism>
<evidence type="ECO:0000256" key="2">
    <source>
        <dbReference type="ARBA" id="ARBA00022989"/>
    </source>
</evidence>
<name>A0A2D3VA40_9PEZI</name>
<evidence type="ECO:0000313" key="5">
    <source>
        <dbReference type="EMBL" id="CZT20506.1"/>
    </source>
</evidence>
<evidence type="ECO:0000256" key="3">
    <source>
        <dbReference type="ARBA" id="ARBA00023136"/>
    </source>
</evidence>
<dbReference type="STRING" id="112498.A0A2D3VA40"/>
<gene>
    <name evidence="5" type="ORF">RCC_06366</name>
</gene>
<dbReference type="InterPro" id="IPR036640">
    <property type="entry name" value="ABC1_TM_sf"/>
</dbReference>
<sequence length="282" mass="32048">MNTIIAPRLQLIEIEDQPWCPSWLRAHSCASLARMWRTSTSSAGSPSTQACDILLTRLGGLCQASQFTYVDACAGAGGPTPLMEATLNARLVEAGYKPVQFVLTDLYPDHDAWKRITSRSENVSAIWEPVDATQPRKMAPKGSKECRIFNLCFHHFDDRRAREVLKSAVQNTDAFLIFEMTHRTPTAFMNVTMVIFSTYIFSLVDWWFSPLVLLFTYLIPLIPLYYAIDGLASCFRTRTPEETWKLLPDEKELDLSLWRFESGRALVLPPFGTLYWYSGVKS</sequence>
<accession>A0A2D3VA40</accession>
<evidence type="ECO:0000256" key="1">
    <source>
        <dbReference type="ARBA" id="ARBA00022692"/>
    </source>
</evidence>
<dbReference type="GeneID" id="35601503"/>
<dbReference type="EMBL" id="FJUY01000009">
    <property type="protein sequence ID" value="CZT20506.1"/>
    <property type="molecule type" value="Genomic_DNA"/>
</dbReference>
<proteinExistence type="predicted"/>
<dbReference type="GO" id="GO:0016020">
    <property type="term" value="C:membrane"/>
    <property type="evidence" value="ECO:0007669"/>
    <property type="project" value="InterPro"/>
</dbReference>
<keyword evidence="3 4" id="KW-0472">Membrane</keyword>
<keyword evidence="2 4" id="KW-1133">Transmembrane helix</keyword>